<dbReference type="PANTHER" id="PTHR22738">
    <property type="entry name" value="RASSF"/>
    <property type="match status" value="1"/>
</dbReference>
<evidence type="ECO:0000256" key="4">
    <source>
        <dbReference type="ARBA" id="ARBA00022701"/>
    </source>
</evidence>
<dbReference type="GO" id="GO:0005634">
    <property type="term" value="C:nucleus"/>
    <property type="evidence" value="ECO:0007669"/>
    <property type="project" value="TreeGrafter"/>
</dbReference>
<feature type="domain" description="Phorbol-ester/DAG-type" evidence="10">
    <location>
        <begin position="216"/>
        <end position="262"/>
    </location>
</feature>
<dbReference type="InterPro" id="IPR029071">
    <property type="entry name" value="Ubiquitin-like_domsf"/>
</dbReference>
<dbReference type="PROSITE" id="PS50200">
    <property type="entry name" value="RA"/>
    <property type="match status" value="1"/>
</dbReference>
<evidence type="ECO:0000259" key="12">
    <source>
        <dbReference type="PROSITE" id="PS50951"/>
    </source>
</evidence>
<dbReference type="CDD" id="cd20886">
    <property type="entry name" value="C1_RASSF5"/>
    <property type="match status" value="1"/>
</dbReference>
<feature type="compositionally biased region" description="Basic and acidic residues" evidence="9">
    <location>
        <begin position="83"/>
        <end position="94"/>
    </location>
</feature>
<dbReference type="FunFam" id="3.10.20.90:FF:000048">
    <property type="entry name" value="Ras association domain family member 1"/>
    <property type="match status" value="1"/>
</dbReference>
<evidence type="ECO:0000259" key="11">
    <source>
        <dbReference type="PROSITE" id="PS50200"/>
    </source>
</evidence>
<dbReference type="GO" id="GO:0005874">
    <property type="term" value="C:microtubule"/>
    <property type="evidence" value="ECO:0007669"/>
    <property type="project" value="UniProtKB-KW"/>
</dbReference>
<feature type="domain" description="Ras-associating" evidence="11">
    <location>
        <begin position="372"/>
        <end position="458"/>
    </location>
</feature>
<dbReference type="InterPro" id="IPR046349">
    <property type="entry name" value="C1-like_sf"/>
</dbReference>
<dbReference type="PANTHER" id="PTHR22738:SF9">
    <property type="entry name" value="RAS ASSOCIATION DOMAIN-CONTAINING PROTEIN 5"/>
    <property type="match status" value="1"/>
</dbReference>
<evidence type="ECO:0000259" key="10">
    <source>
        <dbReference type="PROSITE" id="PS50081"/>
    </source>
</evidence>
<feature type="region of interest" description="Disordered" evidence="9">
    <location>
        <begin position="74"/>
        <end position="94"/>
    </location>
</feature>
<evidence type="ECO:0000313" key="13">
    <source>
        <dbReference type="EMBL" id="KAG7319136.1"/>
    </source>
</evidence>
<dbReference type="PROSITE" id="PS50951">
    <property type="entry name" value="SARAH"/>
    <property type="match status" value="1"/>
</dbReference>
<feature type="compositionally biased region" description="Polar residues" evidence="9">
    <location>
        <begin position="265"/>
        <end position="283"/>
    </location>
</feature>
<protein>
    <recommendedName>
        <fullName evidence="15">Ras association domain-containing protein 5</fullName>
    </recommendedName>
</protein>
<organism evidence="13 14">
    <name type="scientific">Hemibagrus wyckioides</name>
    <dbReference type="NCBI Taxonomy" id="337641"/>
    <lineage>
        <taxon>Eukaryota</taxon>
        <taxon>Metazoa</taxon>
        <taxon>Chordata</taxon>
        <taxon>Craniata</taxon>
        <taxon>Vertebrata</taxon>
        <taxon>Euteleostomi</taxon>
        <taxon>Actinopterygii</taxon>
        <taxon>Neopterygii</taxon>
        <taxon>Teleostei</taxon>
        <taxon>Ostariophysi</taxon>
        <taxon>Siluriformes</taxon>
        <taxon>Bagridae</taxon>
        <taxon>Hemibagrus</taxon>
    </lineage>
</organism>
<name>A0A9D3N999_9TELE</name>
<dbReference type="GO" id="GO:0008270">
    <property type="term" value="F:zinc ion binding"/>
    <property type="evidence" value="ECO:0007669"/>
    <property type="project" value="UniProtKB-KW"/>
</dbReference>
<evidence type="ECO:0000313" key="14">
    <source>
        <dbReference type="Proteomes" id="UP000824219"/>
    </source>
</evidence>
<dbReference type="Gene3D" id="1.20.5.110">
    <property type="match status" value="1"/>
</dbReference>
<dbReference type="InterPro" id="IPR000159">
    <property type="entry name" value="RA_dom"/>
</dbReference>
<keyword evidence="4" id="KW-0493">Microtubule</keyword>
<keyword evidence="2" id="KW-0963">Cytoplasm</keyword>
<dbReference type="SMART" id="SM00109">
    <property type="entry name" value="C1"/>
    <property type="match status" value="1"/>
</dbReference>
<dbReference type="EMBL" id="JAHKSW010000021">
    <property type="protein sequence ID" value="KAG7319136.1"/>
    <property type="molecule type" value="Genomic_DNA"/>
</dbReference>
<dbReference type="SUPFAM" id="SSF57889">
    <property type="entry name" value="Cysteine-rich domain"/>
    <property type="match status" value="1"/>
</dbReference>
<evidence type="ECO:0000256" key="8">
    <source>
        <dbReference type="ARBA" id="ARBA00023212"/>
    </source>
</evidence>
<dbReference type="Pfam" id="PF00130">
    <property type="entry name" value="C1_1"/>
    <property type="match status" value="1"/>
</dbReference>
<dbReference type="SMART" id="SM00314">
    <property type="entry name" value="RA"/>
    <property type="match status" value="1"/>
</dbReference>
<dbReference type="PROSITE" id="PS00479">
    <property type="entry name" value="ZF_DAG_PE_1"/>
    <property type="match status" value="1"/>
</dbReference>
<dbReference type="Gene3D" id="3.30.60.20">
    <property type="match status" value="1"/>
</dbReference>
<keyword evidence="6" id="KW-0863">Zinc-finger</keyword>
<dbReference type="GO" id="GO:0007165">
    <property type="term" value="P:signal transduction"/>
    <property type="evidence" value="ECO:0007669"/>
    <property type="project" value="InterPro"/>
</dbReference>
<dbReference type="Pfam" id="PF16517">
    <property type="entry name" value="Nore1-SARAH"/>
    <property type="match status" value="1"/>
</dbReference>
<comment type="caution">
    <text evidence="13">The sequence shown here is derived from an EMBL/GenBank/DDBJ whole genome shotgun (WGS) entry which is preliminary data.</text>
</comment>
<evidence type="ECO:0000256" key="1">
    <source>
        <dbReference type="ARBA" id="ARBA00004245"/>
    </source>
</evidence>
<keyword evidence="3" id="KW-0597">Phosphoprotein</keyword>
<dbReference type="OrthoDB" id="74314at2759"/>
<dbReference type="InterPro" id="IPR002219">
    <property type="entry name" value="PKC_DAG/PE"/>
</dbReference>
<dbReference type="SUPFAM" id="SSF54236">
    <property type="entry name" value="Ubiquitin-like"/>
    <property type="match status" value="1"/>
</dbReference>
<comment type="subcellular location">
    <subcellularLocation>
        <location evidence="1">Cytoplasm</location>
        <location evidence="1">Cytoskeleton</location>
    </subcellularLocation>
</comment>
<evidence type="ECO:0000256" key="5">
    <source>
        <dbReference type="ARBA" id="ARBA00022723"/>
    </source>
</evidence>
<dbReference type="InterPro" id="IPR011524">
    <property type="entry name" value="SARAH_dom"/>
</dbReference>
<evidence type="ECO:0000256" key="2">
    <source>
        <dbReference type="ARBA" id="ARBA00022490"/>
    </source>
</evidence>
<keyword evidence="14" id="KW-1185">Reference proteome</keyword>
<evidence type="ECO:0000256" key="9">
    <source>
        <dbReference type="SAM" id="MobiDB-lite"/>
    </source>
</evidence>
<accession>A0A9D3N999</accession>
<dbReference type="CDD" id="cd21892">
    <property type="entry name" value="SARAH_RASSF5"/>
    <property type="match status" value="1"/>
</dbReference>
<dbReference type="InterPro" id="IPR033614">
    <property type="entry name" value="RASSF1-6"/>
</dbReference>
<feature type="domain" description="SARAH" evidence="12">
    <location>
        <begin position="460"/>
        <end position="507"/>
    </location>
</feature>
<dbReference type="Pfam" id="PF00788">
    <property type="entry name" value="RA"/>
    <property type="match status" value="1"/>
</dbReference>
<feature type="region of interest" description="Disordered" evidence="9">
    <location>
        <begin position="265"/>
        <end position="306"/>
    </location>
</feature>
<reference evidence="13 14" key="1">
    <citation type="submission" date="2021-06" db="EMBL/GenBank/DDBJ databases">
        <title>Chromosome-level genome assembly of the red-tail catfish (Hemibagrus wyckioides).</title>
        <authorList>
            <person name="Shao F."/>
        </authorList>
    </citation>
    <scope>NUCLEOTIDE SEQUENCE [LARGE SCALE GENOMIC DNA]</scope>
    <source>
        <strain evidence="13">EC202008001</strain>
        <tissue evidence="13">Blood</tissue>
    </source>
</reference>
<keyword evidence="8" id="KW-0206">Cytoskeleton</keyword>
<gene>
    <name evidence="13" type="ORF">KOW79_017610</name>
</gene>
<proteinExistence type="predicted"/>
<dbReference type="PROSITE" id="PS50081">
    <property type="entry name" value="ZF_DAG_PE_2"/>
    <property type="match status" value="1"/>
</dbReference>
<sequence length="512" mass="57588">MASVTLGQHPPQHHLDSEKLFFRKIANEGKKLMRKQSREKMTRERAAVAATGEAALGLPLNNRPSLDTAKGTTLEMCDGSDAEPPRSTDRTADADRVPAAQCALECACSDAAQAQTRSLADAQNANANNAYGIIRNFNRRSSAKNINELSPRSGSKGVKFRSLSADGDTLEGIQLERLTQGRRGVVKLLPTGQQRRQAWSIFDQDEAREKEEKGAGHRFIAFRVTQDWCDACNRRIESMAYRCEYCSYTCHLQCENHVQLDCNQGNGQKEETPTASPCRTYSTAPPAKNTTKEDEEEKQQSLTEEEVKAKIEEYNSQVTENGMKLAADGTYNGFIKVHLKLRRPVTLLSNDTNSSWNSENSSAAADITDKRTSFYLPSEAVKQLHVSSTTTVKEVIEGLLRKFMVQDNPLKFALYKQMHRHGQDLLQKLPDSEHPLLLRLLAGPDLEKLSFVLKENETGEVEWHAFSVPELQNFLAILKKEERERVKQVELRYTTYRTKLIEALEEVQKKPG</sequence>
<dbReference type="AlphaFoldDB" id="A0A9D3N999"/>
<keyword evidence="7" id="KW-0862">Zinc</keyword>
<dbReference type="Proteomes" id="UP000824219">
    <property type="component" value="Linkage Group LG21"/>
</dbReference>
<evidence type="ECO:0008006" key="15">
    <source>
        <dbReference type="Google" id="ProtNLM"/>
    </source>
</evidence>
<evidence type="ECO:0000256" key="6">
    <source>
        <dbReference type="ARBA" id="ARBA00022771"/>
    </source>
</evidence>
<evidence type="ECO:0000256" key="7">
    <source>
        <dbReference type="ARBA" id="ARBA00022833"/>
    </source>
</evidence>
<dbReference type="Gene3D" id="3.10.20.90">
    <property type="entry name" value="Phosphatidylinositol 3-kinase Catalytic Subunit, Chain A, domain 1"/>
    <property type="match status" value="1"/>
</dbReference>
<evidence type="ECO:0000256" key="3">
    <source>
        <dbReference type="ARBA" id="ARBA00022553"/>
    </source>
</evidence>
<keyword evidence="5" id="KW-0479">Metal-binding</keyword>